<feature type="compositionally biased region" description="Basic and acidic residues" evidence="12">
    <location>
        <begin position="85"/>
        <end position="95"/>
    </location>
</feature>
<keyword evidence="8" id="KW-0175">Coiled coil</keyword>
<dbReference type="PANTHER" id="PTHR28579">
    <property type="entry name" value="ANAPHASE-PROMOTING COMPLEX SUBUNIT CDC26"/>
    <property type="match status" value="1"/>
</dbReference>
<accession>A0A6A5EF14</accession>
<reference evidence="13 14" key="1">
    <citation type="submission" date="2019-06" db="EMBL/GenBank/DDBJ databases">
        <title>A chromosome-scale genome assembly of the European perch, Perca fluviatilis.</title>
        <authorList>
            <person name="Roques C."/>
            <person name="Zahm M."/>
            <person name="Cabau C."/>
            <person name="Klopp C."/>
            <person name="Bouchez O."/>
            <person name="Donnadieu C."/>
            <person name="Kuhl H."/>
            <person name="Gislard M."/>
            <person name="Guendouz S."/>
            <person name="Journot L."/>
            <person name="Haffray P."/>
            <person name="Bestin A."/>
            <person name="Morvezen R."/>
            <person name="Feron R."/>
            <person name="Wen M."/>
            <person name="Jouanno E."/>
            <person name="Herpin A."/>
            <person name="Schartl M."/>
            <person name="Postlethwait J."/>
            <person name="Schaerlinger B."/>
            <person name="Chardard D."/>
            <person name="Lecocq T."/>
            <person name="Poncet C."/>
            <person name="Jaffrelo L."/>
            <person name="Lampietro C."/>
            <person name="Guiguen Y."/>
        </authorList>
    </citation>
    <scope>NUCLEOTIDE SEQUENCE [LARGE SCALE GENOMIC DNA]</scope>
    <source>
        <tissue evidence="13">Blood</tissue>
    </source>
</reference>
<dbReference type="GO" id="GO:0005680">
    <property type="term" value="C:anaphase-promoting complex"/>
    <property type="evidence" value="ECO:0007669"/>
    <property type="project" value="InterPro"/>
</dbReference>
<proteinExistence type="inferred from homology"/>
<comment type="similarity">
    <text evidence="3">Belongs to the CDC26 family.</text>
</comment>
<keyword evidence="5" id="KW-0132">Cell division</keyword>
<feature type="region of interest" description="Disordered" evidence="12">
    <location>
        <begin position="25"/>
        <end position="61"/>
    </location>
</feature>
<dbReference type="AlphaFoldDB" id="A0A6A5EF14"/>
<evidence type="ECO:0000256" key="8">
    <source>
        <dbReference type="ARBA" id="ARBA00023054"/>
    </source>
</evidence>
<keyword evidence="7" id="KW-0833">Ubl conjugation pathway</keyword>
<dbReference type="Pfam" id="PF10471">
    <property type="entry name" value="ANAPC_CDC26"/>
    <property type="match status" value="1"/>
</dbReference>
<comment type="caution">
    <text evidence="13">The sequence shown here is derived from an EMBL/GenBank/DDBJ whole genome shotgun (WGS) entry which is preliminary data.</text>
</comment>
<dbReference type="PANTHER" id="PTHR28579:SF1">
    <property type="entry name" value="ANAPHASE-PROMOTING COMPLEX SUBUNIT CDC26"/>
    <property type="match status" value="1"/>
</dbReference>
<dbReference type="EMBL" id="VHII01000014">
    <property type="protein sequence ID" value="KAF1381036.1"/>
    <property type="molecule type" value="Genomic_DNA"/>
</dbReference>
<keyword evidence="10" id="KW-0131">Cell cycle</keyword>
<dbReference type="GO" id="GO:0007346">
    <property type="term" value="P:regulation of mitotic cell cycle"/>
    <property type="evidence" value="ECO:0007669"/>
    <property type="project" value="TreeGrafter"/>
</dbReference>
<evidence type="ECO:0000256" key="6">
    <source>
        <dbReference type="ARBA" id="ARBA00022776"/>
    </source>
</evidence>
<keyword evidence="6" id="KW-0498">Mitosis</keyword>
<dbReference type="GO" id="GO:0031145">
    <property type="term" value="P:anaphase-promoting complex-dependent catabolic process"/>
    <property type="evidence" value="ECO:0007669"/>
    <property type="project" value="InterPro"/>
</dbReference>
<evidence type="ECO:0000256" key="2">
    <source>
        <dbReference type="ARBA" id="ARBA00004906"/>
    </source>
</evidence>
<evidence type="ECO:0000256" key="7">
    <source>
        <dbReference type="ARBA" id="ARBA00022786"/>
    </source>
</evidence>
<comment type="pathway">
    <text evidence="2">Protein modification; protein ubiquitination.</text>
</comment>
<evidence type="ECO:0000256" key="10">
    <source>
        <dbReference type="ARBA" id="ARBA00023306"/>
    </source>
</evidence>
<keyword evidence="9" id="KW-0539">Nucleus</keyword>
<feature type="region of interest" description="Disordered" evidence="12">
    <location>
        <begin position="85"/>
        <end position="104"/>
    </location>
</feature>
<dbReference type="GO" id="GO:0070979">
    <property type="term" value="P:protein K11-linked ubiquitination"/>
    <property type="evidence" value="ECO:0007669"/>
    <property type="project" value="TreeGrafter"/>
</dbReference>
<gene>
    <name evidence="13" type="ORF">PFLUV_G00170250</name>
</gene>
<dbReference type="Proteomes" id="UP000465112">
    <property type="component" value="Chromosome 14"/>
</dbReference>
<dbReference type="GO" id="GO:0051301">
    <property type="term" value="P:cell division"/>
    <property type="evidence" value="ECO:0007669"/>
    <property type="project" value="UniProtKB-KW"/>
</dbReference>
<dbReference type="InterPro" id="IPR018860">
    <property type="entry name" value="APC_suCDC26"/>
</dbReference>
<keyword evidence="14" id="KW-1185">Reference proteome</keyword>
<evidence type="ECO:0000256" key="5">
    <source>
        <dbReference type="ARBA" id="ARBA00022618"/>
    </source>
</evidence>
<evidence type="ECO:0000256" key="3">
    <source>
        <dbReference type="ARBA" id="ARBA00007939"/>
    </source>
</evidence>
<evidence type="ECO:0000256" key="1">
    <source>
        <dbReference type="ARBA" id="ARBA00004123"/>
    </source>
</evidence>
<evidence type="ECO:0000256" key="11">
    <source>
        <dbReference type="ARBA" id="ARBA00032907"/>
    </source>
</evidence>
<evidence type="ECO:0000313" key="14">
    <source>
        <dbReference type="Proteomes" id="UP000465112"/>
    </source>
</evidence>
<evidence type="ECO:0000313" key="13">
    <source>
        <dbReference type="EMBL" id="KAF1381036.1"/>
    </source>
</evidence>
<sequence length="154" mass="16662">MLALALAHTNNRKDCVKLRQTSCCSSGWRSGSKQRARGEKTRENTAASHLSGDFTDGERMLRRKPTRLELKIDDTEEFESVKKELEARKRQREEAESGGGVGGASVISADVIGGGASASSSTAASRAELINERIGYKPHPKPATLPTLFGSLQF</sequence>
<evidence type="ECO:0000256" key="9">
    <source>
        <dbReference type="ARBA" id="ARBA00023242"/>
    </source>
</evidence>
<comment type="subcellular location">
    <subcellularLocation>
        <location evidence="1">Nucleus</location>
    </subcellularLocation>
</comment>
<protein>
    <recommendedName>
        <fullName evidence="4">Anaphase-promoting complex subunit CDC26</fullName>
    </recommendedName>
    <alternativeName>
        <fullName evidence="11">Cell division cycle protein 26 homolog</fullName>
    </alternativeName>
</protein>
<evidence type="ECO:0000256" key="12">
    <source>
        <dbReference type="SAM" id="MobiDB-lite"/>
    </source>
</evidence>
<name>A0A6A5EF14_PERFL</name>
<evidence type="ECO:0000256" key="4">
    <source>
        <dbReference type="ARBA" id="ARBA00018549"/>
    </source>
</evidence>
<organism evidence="13 14">
    <name type="scientific">Perca fluviatilis</name>
    <name type="common">European perch</name>
    <dbReference type="NCBI Taxonomy" id="8168"/>
    <lineage>
        <taxon>Eukaryota</taxon>
        <taxon>Metazoa</taxon>
        <taxon>Chordata</taxon>
        <taxon>Craniata</taxon>
        <taxon>Vertebrata</taxon>
        <taxon>Euteleostomi</taxon>
        <taxon>Actinopterygii</taxon>
        <taxon>Neopterygii</taxon>
        <taxon>Teleostei</taxon>
        <taxon>Neoteleostei</taxon>
        <taxon>Acanthomorphata</taxon>
        <taxon>Eupercaria</taxon>
        <taxon>Perciformes</taxon>
        <taxon>Percoidei</taxon>
        <taxon>Percidae</taxon>
        <taxon>Percinae</taxon>
        <taxon>Perca</taxon>
    </lineage>
</organism>